<name>X1U9R7_9ZZZZ</name>
<dbReference type="AlphaFoldDB" id="X1U9R7"/>
<keyword evidence="1" id="KW-1133">Transmembrane helix</keyword>
<feature type="transmembrane region" description="Helical" evidence="1">
    <location>
        <begin position="6"/>
        <end position="25"/>
    </location>
</feature>
<dbReference type="EMBL" id="BARW01020862">
    <property type="protein sequence ID" value="GAI96595.1"/>
    <property type="molecule type" value="Genomic_DNA"/>
</dbReference>
<gene>
    <name evidence="2" type="ORF">S12H4_35163</name>
</gene>
<feature type="transmembrane region" description="Helical" evidence="1">
    <location>
        <begin position="60"/>
        <end position="80"/>
    </location>
</feature>
<protein>
    <submittedName>
        <fullName evidence="2">Uncharacterized protein</fullName>
    </submittedName>
</protein>
<evidence type="ECO:0000313" key="2">
    <source>
        <dbReference type="EMBL" id="GAI96595.1"/>
    </source>
</evidence>
<reference evidence="2" key="1">
    <citation type="journal article" date="2014" name="Front. Microbiol.">
        <title>High frequency of phylogenetically diverse reductive dehalogenase-homologous genes in deep subseafloor sedimentary metagenomes.</title>
        <authorList>
            <person name="Kawai M."/>
            <person name="Futagami T."/>
            <person name="Toyoda A."/>
            <person name="Takaki Y."/>
            <person name="Nishi S."/>
            <person name="Hori S."/>
            <person name="Arai W."/>
            <person name="Tsubouchi T."/>
            <person name="Morono Y."/>
            <person name="Uchiyama I."/>
            <person name="Ito T."/>
            <person name="Fujiyama A."/>
            <person name="Inagaki F."/>
            <person name="Takami H."/>
        </authorList>
    </citation>
    <scope>NUCLEOTIDE SEQUENCE</scope>
    <source>
        <strain evidence="2">Expedition CK06-06</strain>
    </source>
</reference>
<proteinExistence type="predicted"/>
<comment type="caution">
    <text evidence="2">The sequence shown here is derived from an EMBL/GenBank/DDBJ whole genome shotgun (WGS) entry which is preliminary data.</text>
</comment>
<accession>X1U9R7</accession>
<keyword evidence="1" id="KW-0812">Transmembrane</keyword>
<evidence type="ECO:0000256" key="1">
    <source>
        <dbReference type="SAM" id="Phobius"/>
    </source>
</evidence>
<keyword evidence="1" id="KW-0472">Membrane</keyword>
<organism evidence="2">
    <name type="scientific">marine sediment metagenome</name>
    <dbReference type="NCBI Taxonomy" id="412755"/>
    <lineage>
        <taxon>unclassified sequences</taxon>
        <taxon>metagenomes</taxon>
        <taxon>ecological metagenomes</taxon>
    </lineage>
</organism>
<sequence>MFAAGVGSGFLLGLIGTGVIVAIAASTRPKPNYIPNENIMNEQCYRGDYSEKGRKKNIRGALGGGLIGTAVAVILIVSIASSSGSSGY</sequence>